<dbReference type="Proteomes" id="UP000005447">
    <property type="component" value="Unassembled WGS sequence"/>
</dbReference>
<dbReference type="AlphaFoldDB" id="A0A286XWE8"/>
<dbReference type="InParanoid" id="A0A286XWE8"/>
<dbReference type="OMA" id="RTCAKPL"/>
<reference evidence="2" key="1">
    <citation type="journal article" date="2011" name="Nature">
        <title>A high-resolution map of human evolutionary constraint using 29 mammals.</title>
        <authorList>
            <person name="Lindblad-Toh K."/>
            <person name="Garber M."/>
            <person name="Zuk O."/>
            <person name="Lin M.F."/>
            <person name="Parker B.J."/>
            <person name="Washietl S."/>
            <person name="Kheradpour P."/>
            <person name="Ernst J."/>
            <person name="Jordan G."/>
            <person name="Mauceli E."/>
            <person name="Ward L.D."/>
            <person name="Lowe C.B."/>
            <person name="Holloway A.K."/>
            <person name="Clamp M."/>
            <person name="Gnerre S."/>
            <person name="Alfoldi J."/>
            <person name="Beal K."/>
            <person name="Chang J."/>
            <person name="Clawson H."/>
            <person name="Cuff J."/>
            <person name="Di Palma F."/>
            <person name="Fitzgerald S."/>
            <person name="Flicek P."/>
            <person name="Guttman M."/>
            <person name="Hubisz M.J."/>
            <person name="Jaffe D.B."/>
            <person name="Jungreis I."/>
            <person name="Kent W.J."/>
            <person name="Kostka D."/>
            <person name="Lara M."/>
            <person name="Martins A.L."/>
            <person name="Massingham T."/>
            <person name="Moltke I."/>
            <person name="Raney B.J."/>
            <person name="Rasmussen M.D."/>
            <person name="Robinson J."/>
            <person name="Stark A."/>
            <person name="Vilella A.J."/>
            <person name="Wen J."/>
            <person name="Xie X."/>
            <person name="Zody M.C."/>
            <person name="Baldwin J."/>
            <person name="Bloom T."/>
            <person name="Chin C.W."/>
            <person name="Heiman D."/>
            <person name="Nicol R."/>
            <person name="Nusbaum C."/>
            <person name="Young S."/>
            <person name="Wilkinson J."/>
            <person name="Worley K.C."/>
            <person name="Kovar C.L."/>
            <person name="Muzny D.M."/>
            <person name="Gibbs R.A."/>
            <person name="Cree A."/>
            <person name="Dihn H.H."/>
            <person name="Fowler G."/>
            <person name="Jhangiani S."/>
            <person name="Joshi V."/>
            <person name="Lee S."/>
            <person name="Lewis L.R."/>
            <person name="Nazareth L.V."/>
            <person name="Okwuonu G."/>
            <person name="Santibanez J."/>
            <person name="Warren W.C."/>
            <person name="Mardis E.R."/>
            <person name="Weinstock G.M."/>
            <person name="Wilson R.K."/>
            <person name="Delehaunty K."/>
            <person name="Dooling D."/>
            <person name="Fronik C."/>
            <person name="Fulton L."/>
            <person name="Fulton B."/>
            <person name="Graves T."/>
            <person name="Minx P."/>
            <person name="Sodergren E."/>
            <person name="Birney E."/>
            <person name="Margulies E.H."/>
            <person name="Herrero J."/>
            <person name="Green E.D."/>
            <person name="Haussler D."/>
            <person name="Siepel A."/>
            <person name="Goldman N."/>
            <person name="Pollard K.S."/>
            <person name="Pedersen J.S."/>
            <person name="Lander E.S."/>
            <person name="Kellis M."/>
        </authorList>
    </citation>
    <scope>NUCLEOTIDE SEQUENCE [LARGE SCALE GENOMIC DNA]</scope>
    <source>
        <strain evidence="2">2N</strain>
    </source>
</reference>
<dbReference type="PANTHER" id="PTHR28557:SF1">
    <property type="entry name" value="PROTEIN SLX4IP"/>
    <property type="match status" value="1"/>
</dbReference>
<organism evidence="1 2">
    <name type="scientific">Cavia porcellus</name>
    <name type="common">Guinea pig</name>
    <dbReference type="NCBI Taxonomy" id="10141"/>
    <lineage>
        <taxon>Eukaryota</taxon>
        <taxon>Metazoa</taxon>
        <taxon>Chordata</taxon>
        <taxon>Craniata</taxon>
        <taxon>Vertebrata</taxon>
        <taxon>Euteleostomi</taxon>
        <taxon>Mammalia</taxon>
        <taxon>Eutheria</taxon>
        <taxon>Euarchontoglires</taxon>
        <taxon>Glires</taxon>
        <taxon>Rodentia</taxon>
        <taxon>Hystricomorpha</taxon>
        <taxon>Caviidae</taxon>
        <taxon>Cavia</taxon>
    </lineage>
</organism>
<sequence>SPTACIKPLEETKVTSLLLLLCVLKCRDFAVLVDLHVSPQGSKKDTSWFSEQKKE</sequence>
<accession>A0A286XWE8</accession>
<protein>
    <submittedName>
        <fullName evidence="1">Uncharacterized protein</fullName>
    </submittedName>
</protein>
<evidence type="ECO:0000313" key="2">
    <source>
        <dbReference type="Proteomes" id="UP000005447"/>
    </source>
</evidence>
<dbReference type="GeneTree" id="ENSGT00960000192762"/>
<dbReference type="EMBL" id="AAKN02012735">
    <property type="status" value="NOT_ANNOTATED_CDS"/>
    <property type="molecule type" value="Genomic_DNA"/>
</dbReference>
<name>A0A286XWE8_CAVPO</name>
<reference evidence="1" key="3">
    <citation type="submission" date="2025-09" db="UniProtKB">
        <authorList>
            <consortium name="Ensembl"/>
        </authorList>
    </citation>
    <scope>IDENTIFICATION</scope>
    <source>
        <strain evidence="1">2N</strain>
    </source>
</reference>
<dbReference type="STRING" id="10141.ENSCPOP00000029614"/>
<dbReference type="Ensembl" id="ENSCPOT00000034508.1">
    <property type="protein sequence ID" value="ENSCPOP00000029614.1"/>
    <property type="gene ID" value="ENSCPOG00000038629.1"/>
</dbReference>
<dbReference type="VEuPathDB" id="HostDB:ENSCPOG00000038629"/>
<dbReference type="EMBL" id="AAKN02012734">
    <property type="status" value="NOT_ANNOTATED_CDS"/>
    <property type="molecule type" value="Genomic_DNA"/>
</dbReference>
<reference evidence="1" key="2">
    <citation type="submission" date="2025-08" db="UniProtKB">
        <authorList>
            <consortium name="Ensembl"/>
        </authorList>
    </citation>
    <scope>IDENTIFICATION</scope>
    <source>
        <strain evidence="1">2N</strain>
    </source>
</reference>
<proteinExistence type="predicted"/>
<dbReference type="Pfam" id="PF15744">
    <property type="entry name" value="UPF0492"/>
    <property type="match status" value="1"/>
</dbReference>
<dbReference type="InterPro" id="IPR031479">
    <property type="entry name" value="SLX4IP"/>
</dbReference>
<dbReference type="Bgee" id="ENSCPOG00000038629">
    <property type="expression patterns" value="Expressed in heart left ventricle and 12 other cell types or tissues"/>
</dbReference>
<dbReference type="PANTHER" id="PTHR28557">
    <property type="entry name" value="PROTEIN SLX4IP"/>
    <property type="match status" value="1"/>
</dbReference>
<keyword evidence="2" id="KW-1185">Reference proteome</keyword>
<evidence type="ECO:0000313" key="1">
    <source>
        <dbReference type="Ensembl" id="ENSCPOP00000029614.1"/>
    </source>
</evidence>